<feature type="domain" description="FAD dependent oxidoreductase" evidence="2">
    <location>
        <begin position="287"/>
        <end position="484"/>
    </location>
</feature>
<dbReference type="PANTHER" id="PTHR13847:SF150">
    <property type="entry name" value="OXIDOREDUCTASE TDA3-RELATED"/>
    <property type="match status" value="1"/>
</dbReference>
<dbReference type="Gene3D" id="3.30.9.10">
    <property type="entry name" value="D-Amino Acid Oxidase, subunit A, domain 2"/>
    <property type="match status" value="1"/>
</dbReference>
<dbReference type="InterPro" id="IPR036188">
    <property type="entry name" value="FAD/NAD-bd_sf"/>
</dbReference>
<evidence type="ECO:0000313" key="3">
    <source>
        <dbReference type="EMBL" id="KAJ1642056.1"/>
    </source>
</evidence>
<keyword evidence="4" id="KW-1185">Reference proteome</keyword>
<dbReference type="AlphaFoldDB" id="A0A9W7XEW9"/>
<name>A0A9W7XEW9_9FUNG</name>
<keyword evidence="1" id="KW-0472">Membrane</keyword>
<dbReference type="PANTHER" id="PTHR13847">
    <property type="entry name" value="SARCOSINE DEHYDROGENASE-RELATED"/>
    <property type="match status" value="1"/>
</dbReference>
<keyword evidence="1" id="KW-1133">Transmembrane helix</keyword>
<organism evidence="3 4">
    <name type="scientific">Coemansia asiatica</name>
    <dbReference type="NCBI Taxonomy" id="1052880"/>
    <lineage>
        <taxon>Eukaryota</taxon>
        <taxon>Fungi</taxon>
        <taxon>Fungi incertae sedis</taxon>
        <taxon>Zoopagomycota</taxon>
        <taxon>Kickxellomycotina</taxon>
        <taxon>Kickxellomycetes</taxon>
        <taxon>Kickxellales</taxon>
        <taxon>Kickxellaceae</taxon>
        <taxon>Coemansia</taxon>
    </lineage>
</organism>
<dbReference type="Pfam" id="PF01266">
    <property type="entry name" value="DAO"/>
    <property type="match status" value="2"/>
</dbReference>
<dbReference type="GO" id="GO:0005737">
    <property type="term" value="C:cytoplasm"/>
    <property type="evidence" value="ECO:0007669"/>
    <property type="project" value="TreeGrafter"/>
</dbReference>
<feature type="transmembrane region" description="Helical" evidence="1">
    <location>
        <begin position="7"/>
        <end position="26"/>
    </location>
</feature>
<reference evidence="3" key="1">
    <citation type="submission" date="2022-07" db="EMBL/GenBank/DDBJ databases">
        <title>Phylogenomic reconstructions and comparative analyses of Kickxellomycotina fungi.</title>
        <authorList>
            <person name="Reynolds N.K."/>
            <person name="Stajich J.E."/>
            <person name="Barry K."/>
            <person name="Grigoriev I.V."/>
            <person name="Crous P."/>
            <person name="Smith M.E."/>
        </authorList>
    </citation>
    <scope>NUCLEOTIDE SEQUENCE</scope>
    <source>
        <strain evidence="3">NBRC 105413</strain>
    </source>
</reference>
<gene>
    <name evidence="3" type="ORF">LPJ64_006061</name>
</gene>
<accession>A0A9W7XEW9</accession>
<dbReference type="Proteomes" id="UP001145021">
    <property type="component" value="Unassembled WGS sequence"/>
</dbReference>
<proteinExistence type="predicted"/>
<dbReference type="InterPro" id="IPR006076">
    <property type="entry name" value="FAD-dep_OxRdtase"/>
</dbReference>
<protein>
    <recommendedName>
        <fullName evidence="2">FAD dependent oxidoreductase domain-containing protein</fullName>
    </recommendedName>
</protein>
<dbReference type="Gene3D" id="3.50.50.60">
    <property type="entry name" value="FAD/NAD(P)-binding domain"/>
    <property type="match status" value="2"/>
</dbReference>
<keyword evidence="1" id="KW-0812">Transmembrane</keyword>
<comment type="caution">
    <text evidence="3">The sequence shown here is derived from an EMBL/GenBank/DDBJ whole genome shotgun (WGS) entry which is preliminary data.</text>
</comment>
<dbReference type="EMBL" id="JANBOH010000499">
    <property type="protein sequence ID" value="KAJ1642056.1"/>
    <property type="molecule type" value="Genomic_DNA"/>
</dbReference>
<evidence type="ECO:0000313" key="4">
    <source>
        <dbReference type="Proteomes" id="UP001145021"/>
    </source>
</evidence>
<dbReference type="SUPFAM" id="SSF51905">
    <property type="entry name" value="FAD/NAD(P)-binding domain"/>
    <property type="match status" value="1"/>
</dbReference>
<feature type="domain" description="FAD dependent oxidoreductase" evidence="2">
    <location>
        <begin position="9"/>
        <end position="242"/>
    </location>
</feature>
<evidence type="ECO:0000256" key="1">
    <source>
        <dbReference type="SAM" id="Phobius"/>
    </source>
</evidence>
<evidence type="ECO:0000259" key="2">
    <source>
        <dbReference type="Pfam" id="PF01266"/>
    </source>
</evidence>
<sequence>MSSIQRETIVIVGAGVVGVSIAYFTMKRLVSEHPDTESRPRVILLEQCEPGCSASGKSGGFLARHWSDGTDTEQLARFSYDLHAKLASEHDGSSRWGYRPVDTFSAEVDRIPVAPAKQRKKAHQRTESESVVTSIEVIAPQTHRTSSVTMQEYLSNVETPGTQDENMQTSTHASISVPEIQSVKAVPPETVAWLKTDVITNLRQVGFTANTAQVDPLKLTRALLAEAKGMGLETIRAKAIDVAETGYRPPVIELSIDKYASKPLDVLRIEAPKTASQSMMEMDEIMCHTKISQTKKPYVVLLDQEGLDIPADKIVVACGAWVTSCLRWEAFRDVSASQIPIQGLRVHYLLAKPKIEIPAQAVFAEINGTVYNGENAIEIYPRPDGSVFVCGEALDDPEMPPHNPFEPVYSKRATSRLKQIVNDVSTALSFDVIQYGLACHLPVHAQGIPVISKVPSSKGLYIAAGHGCWGILNGPATGLAISELLIDGKCTSLDLRNFRLDRWY</sequence>